<dbReference type="GO" id="GO:0005634">
    <property type="term" value="C:nucleus"/>
    <property type="evidence" value="ECO:0007669"/>
    <property type="project" value="UniProtKB-SubCell"/>
</dbReference>
<comment type="subcellular location">
    <subcellularLocation>
        <location evidence="1">Nucleus</location>
    </subcellularLocation>
</comment>
<feature type="compositionally biased region" description="Polar residues" evidence="6">
    <location>
        <begin position="166"/>
        <end position="200"/>
    </location>
</feature>
<feature type="region of interest" description="Disordered" evidence="6">
    <location>
        <begin position="96"/>
        <end position="123"/>
    </location>
</feature>
<comment type="caution">
    <text evidence="8">The sequence shown here is derived from an EMBL/GenBank/DDBJ whole genome shotgun (WGS) entry which is preliminary data.</text>
</comment>
<feature type="region of interest" description="Disordered" evidence="6">
    <location>
        <begin position="145"/>
        <end position="201"/>
    </location>
</feature>
<sequence>MFRSQRSRAIRSEVNRNRHVGLANRQWGICKKANTFFRLYDVDIAVVMRLPDGRTEGYQSRRGLGQELFLEGGHEFLGPREVEGLAKSFNSQATSYATARNQRSTALGPSSETASSENLDTRPMEIVSPNDLAETASTLTLLAASASSTSTHQTGTPGEAPESDQAAFQRQSTDSSLDVQTPSLYNYSNMSSPLESTGQALGNDRLPAEIADKFVRIMAV</sequence>
<evidence type="ECO:0000256" key="3">
    <source>
        <dbReference type="ARBA" id="ARBA00023125"/>
    </source>
</evidence>
<keyword evidence="4" id="KW-0804">Transcription</keyword>
<protein>
    <submittedName>
        <fullName evidence="8">SRF-type transcription factor family protein</fullName>
    </submittedName>
</protein>
<evidence type="ECO:0000256" key="5">
    <source>
        <dbReference type="ARBA" id="ARBA00023242"/>
    </source>
</evidence>
<accession>A0A014PI94</accession>
<dbReference type="HOGENOM" id="CLU_1256306_0_0_1"/>
<evidence type="ECO:0000256" key="2">
    <source>
        <dbReference type="ARBA" id="ARBA00023015"/>
    </source>
</evidence>
<gene>
    <name evidence="8" type="ORF">X797_011567</name>
</gene>
<name>A0A014PI94_9HYPO</name>
<proteinExistence type="predicted"/>
<dbReference type="InterPro" id="IPR036879">
    <property type="entry name" value="TF_MADSbox_sf"/>
</dbReference>
<keyword evidence="3" id="KW-0238">DNA-binding</keyword>
<feature type="domain" description="MADS-box" evidence="7">
    <location>
        <begin position="11"/>
        <end position="62"/>
    </location>
</feature>
<keyword evidence="5" id="KW-0539">Nucleus</keyword>
<dbReference type="AlphaFoldDB" id="A0A014PI94"/>
<dbReference type="GO" id="GO:0045944">
    <property type="term" value="P:positive regulation of transcription by RNA polymerase II"/>
    <property type="evidence" value="ECO:0007669"/>
    <property type="project" value="UniProtKB-ARBA"/>
</dbReference>
<feature type="compositionally biased region" description="Polar residues" evidence="6">
    <location>
        <begin position="96"/>
        <end position="118"/>
    </location>
</feature>
<dbReference type="SUPFAM" id="SSF55455">
    <property type="entry name" value="SRF-like"/>
    <property type="match status" value="1"/>
</dbReference>
<dbReference type="Pfam" id="PF00319">
    <property type="entry name" value="SRF-TF"/>
    <property type="match status" value="1"/>
</dbReference>
<evidence type="ECO:0000256" key="4">
    <source>
        <dbReference type="ARBA" id="ARBA00023163"/>
    </source>
</evidence>
<evidence type="ECO:0000256" key="1">
    <source>
        <dbReference type="ARBA" id="ARBA00004123"/>
    </source>
</evidence>
<evidence type="ECO:0000256" key="6">
    <source>
        <dbReference type="SAM" id="MobiDB-lite"/>
    </source>
</evidence>
<dbReference type="Proteomes" id="UP000030151">
    <property type="component" value="Unassembled WGS sequence"/>
</dbReference>
<dbReference type="Gene3D" id="3.40.1810.10">
    <property type="entry name" value="Transcription factor, MADS-box"/>
    <property type="match status" value="1"/>
</dbReference>
<keyword evidence="2" id="KW-0805">Transcription regulation</keyword>
<dbReference type="GO" id="GO:0046983">
    <property type="term" value="F:protein dimerization activity"/>
    <property type="evidence" value="ECO:0007669"/>
    <property type="project" value="InterPro"/>
</dbReference>
<evidence type="ECO:0000259" key="7">
    <source>
        <dbReference type="PROSITE" id="PS50066"/>
    </source>
</evidence>
<evidence type="ECO:0000313" key="8">
    <source>
        <dbReference type="EMBL" id="EXU95350.1"/>
    </source>
</evidence>
<reference evidence="8 9" key="1">
    <citation type="submission" date="2014-02" db="EMBL/GenBank/DDBJ databases">
        <title>The genome sequence of the entomopathogenic fungus Metarhizium robertsii ARSEF 2575.</title>
        <authorList>
            <person name="Giuliano Garisto Donzelli B."/>
            <person name="Roe B.A."/>
            <person name="Macmil S.L."/>
            <person name="Krasnoff S.B."/>
            <person name="Gibson D.M."/>
        </authorList>
    </citation>
    <scope>NUCLEOTIDE SEQUENCE [LARGE SCALE GENOMIC DNA]</scope>
    <source>
        <strain evidence="8 9">ARSEF 2575</strain>
    </source>
</reference>
<organism evidence="8 9">
    <name type="scientific">Metarhizium robertsii</name>
    <dbReference type="NCBI Taxonomy" id="568076"/>
    <lineage>
        <taxon>Eukaryota</taxon>
        <taxon>Fungi</taxon>
        <taxon>Dikarya</taxon>
        <taxon>Ascomycota</taxon>
        <taxon>Pezizomycotina</taxon>
        <taxon>Sordariomycetes</taxon>
        <taxon>Hypocreomycetidae</taxon>
        <taxon>Hypocreales</taxon>
        <taxon>Clavicipitaceae</taxon>
        <taxon>Metarhizium</taxon>
    </lineage>
</organism>
<dbReference type="GO" id="GO:0003677">
    <property type="term" value="F:DNA binding"/>
    <property type="evidence" value="ECO:0007669"/>
    <property type="project" value="UniProtKB-KW"/>
</dbReference>
<dbReference type="InterPro" id="IPR002100">
    <property type="entry name" value="TF_MADSbox"/>
</dbReference>
<dbReference type="EMBL" id="JELW01000085">
    <property type="protein sequence ID" value="EXU95350.1"/>
    <property type="molecule type" value="Genomic_DNA"/>
</dbReference>
<dbReference type="PROSITE" id="PS50066">
    <property type="entry name" value="MADS_BOX_2"/>
    <property type="match status" value="1"/>
</dbReference>
<evidence type="ECO:0000313" key="9">
    <source>
        <dbReference type="Proteomes" id="UP000030151"/>
    </source>
</evidence>